<proteinExistence type="predicted"/>
<evidence type="ECO:0000259" key="1">
    <source>
        <dbReference type="Pfam" id="PF01979"/>
    </source>
</evidence>
<dbReference type="OrthoDB" id="3189065at2"/>
<gene>
    <name evidence="2" type="ORF">FXF65_06210</name>
</gene>
<dbReference type="PANTHER" id="PTHR43794">
    <property type="entry name" value="AMINOHYDROLASE SSNA-RELATED"/>
    <property type="match status" value="1"/>
</dbReference>
<dbReference type="SUPFAM" id="SSF51556">
    <property type="entry name" value="Metallo-dependent hydrolases"/>
    <property type="match status" value="1"/>
</dbReference>
<reference evidence="2 3" key="1">
    <citation type="submission" date="2019-08" db="EMBL/GenBank/DDBJ databases">
        <title>Actinomadura sp. nov. CYP1-5 isolated from mountain soil.</title>
        <authorList>
            <person name="Songsumanus A."/>
            <person name="Kuncharoen N."/>
            <person name="Kudo T."/>
            <person name="Yuki M."/>
            <person name="Igarashi Y."/>
            <person name="Tanasupawat S."/>
        </authorList>
    </citation>
    <scope>NUCLEOTIDE SEQUENCE [LARGE SCALE GENOMIC DNA]</scope>
    <source>
        <strain evidence="2 3">GKU157</strain>
    </source>
</reference>
<dbReference type="InterPro" id="IPR006680">
    <property type="entry name" value="Amidohydro-rel"/>
</dbReference>
<sequence length="445" mass="46858">MANGRRTLIRGGHLVTMDDTLGDLPSGDLLIDDDVIAAVVAAGAAGDADAVIDASGMIVLPGLVDTHIHLWQTVLRGMASELWTGEYFERVLPYRARFRPDDVYAGGYVGGLELLSNGVTTALDFCHCIVSPGHADAAVAGLVAAGLRGVHGYSLRAKPPGHFTTHDQRSADAVRLNGEIAARGKGRVGLMLALSDLETVDVPTCAREVAQARELGLRMTIHSNFPGQVTAMHEAGLLGPNLLLVHCNVVTDRELDMLAHAGAAISVTPGVEIGLGSPFTVLGRAIRRGVRIGWGCDIPSFTNSDLIAQMRLAHQVQNFLDGAAERAEGRSGRRPGVPTLTARDVLRHGTIEGARALGLDDRIGSLTPGKQADVVLLRAPEFGTSLCDPAAHLLLQSGVQDVDTVLVAGRVRKRGGRLTGVDPGFLTALVDRARSHVLAAEPPPD</sequence>
<dbReference type="Proteomes" id="UP000322634">
    <property type="component" value="Unassembled WGS sequence"/>
</dbReference>
<dbReference type="Gene3D" id="3.20.20.140">
    <property type="entry name" value="Metal-dependent hydrolases"/>
    <property type="match status" value="1"/>
</dbReference>
<dbReference type="PANTHER" id="PTHR43794:SF5">
    <property type="entry name" value="CHLOROHYDROLASE FAMILY PROTEIN"/>
    <property type="match status" value="1"/>
</dbReference>
<dbReference type="AlphaFoldDB" id="A0A5D0UHN5"/>
<organism evidence="2 3">
    <name type="scientific">Actinomadura syzygii</name>
    <dbReference type="NCBI Taxonomy" id="1427538"/>
    <lineage>
        <taxon>Bacteria</taxon>
        <taxon>Bacillati</taxon>
        <taxon>Actinomycetota</taxon>
        <taxon>Actinomycetes</taxon>
        <taxon>Streptosporangiales</taxon>
        <taxon>Thermomonosporaceae</taxon>
        <taxon>Actinomadura</taxon>
    </lineage>
</organism>
<dbReference type="RefSeq" id="WP_148348720.1">
    <property type="nucleotide sequence ID" value="NZ_JBHSBF010000003.1"/>
</dbReference>
<dbReference type="GO" id="GO:0016810">
    <property type="term" value="F:hydrolase activity, acting on carbon-nitrogen (but not peptide) bonds"/>
    <property type="evidence" value="ECO:0007669"/>
    <property type="project" value="InterPro"/>
</dbReference>
<dbReference type="Gene3D" id="2.30.40.10">
    <property type="entry name" value="Urease, subunit C, domain 1"/>
    <property type="match status" value="1"/>
</dbReference>
<keyword evidence="3" id="KW-1185">Reference proteome</keyword>
<dbReference type="SUPFAM" id="SSF51338">
    <property type="entry name" value="Composite domain of metallo-dependent hydrolases"/>
    <property type="match status" value="1"/>
</dbReference>
<dbReference type="InterPro" id="IPR032466">
    <property type="entry name" value="Metal_Hydrolase"/>
</dbReference>
<name>A0A5D0UHN5_9ACTN</name>
<keyword evidence="2" id="KW-0378">Hydrolase</keyword>
<dbReference type="Pfam" id="PF01979">
    <property type="entry name" value="Amidohydro_1"/>
    <property type="match status" value="1"/>
</dbReference>
<evidence type="ECO:0000313" key="3">
    <source>
        <dbReference type="Proteomes" id="UP000322634"/>
    </source>
</evidence>
<dbReference type="EMBL" id="VSFF01000002">
    <property type="protein sequence ID" value="TYC17577.1"/>
    <property type="molecule type" value="Genomic_DNA"/>
</dbReference>
<dbReference type="NCBIfam" id="NF006056">
    <property type="entry name" value="PRK08204.1"/>
    <property type="match status" value="1"/>
</dbReference>
<evidence type="ECO:0000313" key="2">
    <source>
        <dbReference type="EMBL" id="TYC17577.1"/>
    </source>
</evidence>
<comment type="caution">
    <text evidence="2">The sequence shown here is derived from an EMBL/GenBank/DDBJ whole genome shotgun (WGS) entry which is preliminary data.</text>
</comment>
<dbReference type="InterPro" id="IPR050287">
    <property type="entry name" value="MTA/SAH_deaminase"/>
</dbReference>
<feature type="domain" description="Amidohydrolase-related" evidence="1">
    <location>
        <begin position="58"/>
        <end position="411"/>
    </location>
</feature>
<dbReference type="InterPro" id="IPR011059">
    <property type="entry name" value="Metal-dep_hydrolase_composite"/>
</dbReference>
<protein>
    <submittedName>
        <fullName evidence="2">Amidohydrolase family protein</fullName>
    </submittedName>
</protein>
<accession>A0A5D0UHN5</accession>